<dbReference type="Gene3D" id="2.80.10.50">
    <property type="match status" value="1"/>
</dbReference>
<dbReference type="KEGG" id="pbor:BSF38_10073"/>
<gene>
    <name evidence="1" type="ORF">BSF38_10073</name>
</gene>
<dbReference type="PANTHER" id="PTHR35580">
    <property type="entry name" value="CELL SURFACE GLYCOPROTEIN (S-LAYER PROTEIN)-LIKE PROTEIN"/>
    <property type="match status" value="1"/>
</dbReference>
<geneLocation type="plasmid" evidence="2">
    <name>palbo1</name>
</geneLocation>
<dbReference type="EMBL" id="CP019083">
    <property type="protein sequence ID" value="APW64286.1"/>
    <property type="molecule type" value="Genomic_DNA"/>
</dbReference>
<dbReference type="InterPro" id="IPR010620">
    <property type="entry name" value="SBBP_repeat"/>
</dbReference>
<dbReference type="Pfam" id="PF06739">
    <property type="entry name" value="SBBP"/>
    <property type="match status" value="1"/>
</dbReference>
<dbReference type="InterPro" id="IPR011042">
    <property type="entry name" value="6-blade_b-propeller_TolB-like"/>
</dbReference>
<dbReference type="RefSeq" id="WP_076351764.1">
    <property type="nucleotide sequence ID" value="NZ_CP019083.1"/>
</dbReference>
<proteinExistence type="predicted"/>
<accession>A0A1U7CZG2</accession>
<dbReference type="AlphaFoldDB" id="A0A1U7CZG2"/>
<evidence type="ECO:0000313" key="1">
    <source>
        <dbReference type="EMBL" id="APW64286.1"/>
    </source>
</evidence>
<dbReference type="SUPFAM" id="SSF101898">
    <property type="entry name" value="NHL repeat"/>
    <property type="match status" value="2"/>
</dbReference>
<dbReference type="Gene3D" id="2.120.10.30">
    <property type="entry name" value="TolB, C-terminal domain"/>
    <property type="match status" value="1"/>
</dbReference>
<evidence type="ECO:0008006" key="3">
    <source>
        <dbReference type="Google" id="ProtNLM"/>
    </source>
</evidence>
<protein>
    <recommendedName>
        <fullName evidence="3">Beta-propeller repeat protein</fullName>
    </recommendedName>
</protein>
<keyword evidence="2" id="KW-1185">Reference proteome</keyword>
<dbReference type="Proteomes" id="UP000186309">
    <property type="component" value="Plasmid PALBO1"/>
</dbReference>
<dbReference type="OrthoDB" id="253958at2"/>
<keyword evidence="1" id="KW-0614">Plasmid</keyword>
<organism evidence="1 2">
    <name type="scientific">Paludisphaera borealis</name>
    <dbReference type="NCBI Taxonomy" id="1387353"/>
    <lineage>
        <taxon>Bacteria</taxon>
        <taxon>Pseudomonadati</taxon>
        <taxon>Planctomycetota</taxon>
        <taxon>Planctomycetia</taxon>
        <taxon>Isosphaerales</taxon>
        <taxon>Isosphaeraceae</taxon>
        <taxon>Paludisphaera</taxon>
    </lineage>
</organism>
<sequence>MMSIRTQRRRALRPRLESLEGRVVLSAVFDSVLGVGSDTGHGPLPNRIAVDSAGNTYITGVFARETDFDPTVNRPNGTDVLTPRGATDAFVAKYAPDNSLVWARRMGGDDAASTADTGADLAVDSAGNVFVTGAFIGRADFGSFTLTSAGDSDAFVAKLDANGSVLWAKCWGGTTRDGGNGIAVDAAGNVVSVGNTIAVNSAGGQNYTGFEVRKFGPTGAAVWSKRIDNSGGTAVSVATDAAGNVFVGGQFYGTTDFDPDPKKTNNVAGASKMAVNGGANSYVLKLTNSGAFGWVAPFVAKTAEASNSWAFIEDLAVDGGGSVVVGGHVSGQVDLNPSSSIDYRLPTPNQFNGFVAKLSAGGSLAWAKLTGGKYVHSVAMDTSGAVYATGQFSAEGFTRGSGLPDVASNGGLDVYVTKFTAAGSVDWALTFGGAGTDVAFGIAVDASGTIYLVGRNQYTVDFDPDPSTTHDLDGSGYLGMFVLKLRQS</sequence>
<dbReference type="PANTHER" id="PTHR35580:SF1">
    <property type="entry name" value="PHYTASE-LIKE DOMAIN-CONTAINING PROTEIN"/>
    <property type="match status" value="1"/>
</dbReference>
<dbReference type="InterPro" id="IPR052918">
    <property type="entry name" value="Motility_Chemotaxis_Reg"/>
</dbReference>
<evidence type="ECO:0000313" key="2">
    <source>
        <dbReference type="Proteomes" id="UP000186309"/>
    </source>
</evidence>
<name>A0A1U7CZG2_9BACT</name>
<reference evidence="1 2" key="1">
    <citation type="submission" date="2016-12" db="EMBL/GenBank/DDBJ databases">
        <title>Comparative genomics of four Isosphaeraceae planctomycetes: a common pool of plasmids and glycoside hydrolase genes.</title>
        <authorList>
            <person name="Ivanova A."/>
        </authorList>
    </citation>
    <scope>NUCLEOTIDE SEQUENCE [LARGE SCALE GENOMIC DNA]</scope>
    <source>
        <strain evidence="1 2">PX4</strain>
        <plasmid evidence="2">palbo1</plasmid>
    </source>
</reference>